<dbReference type="InterPro" id="IPR029058">
    <property type="entry name" value="AB_hydrolase_fold"/>
</dbReference>
<sequence length="323" mass="34641">MDVTGVMSPAEEPGTEPAGLAAPVERPLATIAGAVWRGLGYAARTVGVPAGVRGLAVEIAYTAVHVSLYPWGLVDEVLRPAGTFVHHRTASLSPAQRSLVVSDMESSTTPVLLVHGIVDNRSIFALLARALRRRGFGVVHAVNFSVLTAFTGDIRAAARELGHHVERLCASTGADRVHIVGHSLGGLMARYYVQRLGGDARVDTLVTLGTPHRGSLIAHFLPPTRVPQQLQPGSDLLRELAEPAPDCRTRFLAVWSRQDQLIIPQSAARLTHPDLAVTEVELEHVGHLSMTIDPEVVHLVTRLLSRRPLRGRDRAGSARAVAG</sequence>
<keyword evidence="2" id="KW-0378">Hydrolase</keyword>
<dbReference type="SUPFAM" id="SSF53474">
    <property type="entry name" value="alpha/beta-Hydrolases"/>
    <property type="match status" value="1"/>
</dbReference>
<keyword evidence="3" id="KW-1185">Reference proteome</keyword>
<dbReference type="PANTHER" id="PTHR37946:SF1">
    <property type="entry name" value="SLL1969 PROTEIN"/>
    <property type="match status" value="1"/>
</dbReference>
<dbReference type="RefSeq" id="WP_274229812.1">
    <property type="nucleotide sequence ID" value="NZ_BAABHQ010000002.1"/>
</dbReference>
<gene>
    <name evidence="2" type="ORF">GCM10023203_12030</name>
</gene>
<reference evidence="3" key="1">
    <citation type="journal article" date="2019" name="Int. J. Syst. Evol. Microbiol.">
        <title>The Global Catalogue of Microorganisms (GCM) 10K type strain sequencing project: providing services to taxonomists for standard genome sequencing and annotation.</title>
        <authorList>
            <consortium name="The Broad Institute Genomics Platform"/>
            <consortium name="The Broad Institute Genome Sequencing Center for Infectious Disease"/>
            <person name="Wu L."/>
            <person name="Ma J."/>
        </authorList>
    </citation>
    <scope>NUCLEOTIDE SEQUENCE [LARGE SCALE GENOMIC DNA]</scope>
    <source>
        <strain evidence="3">JCM 17983</strain>
    </source>
</reference>
<organism evidence="2 3">
    <name type="scientific">Actinomycetospora straminea</name>
    <dbReference type="NCBI Taxonomy" id="663607"/>
    <lineage>
        <taxon>Bacteria</taxon>
        <taxon>Bacillati</taxon>
        <taxon>Actinomycetota</taxon>
        <taxon>Actinomycetes</taxon>
        <taxon>Pseudonocardiales</taxon>
        <taxon>Pseudonocardiaceae</taxon>
        <taxon>Actinomycetospora</taxon>
    </lineage>
</organism>
<dbReference type="Proteomes" id="UP001500457">
    <property type="component" value="Unassembled WGS sequence"/>
</dbReference>
<evidence type="ECO:0000313" key="2">
    <source>
        <dbReference type="EMBL" id="GAA4865531.1"/>
    </source>
</evidence>
<dbReference type="EMBL" id="BAABHQ010000002">
    <property type="protein sequence ID" value="GAA4865531.1"/>
    <property type="molecule type" value="Genomic_DNA"/>
</dbReference>
<evidence type="ECO:0000313" key="3">
    <source>
        <dbReference type="Proteomes" id="UP001500457"/>
    </source>
</evidence>
<dbReference type="PANTHER" id="PTHR37946">
    <property type="entry name" value="SLL1969 PROTEIN"/>
    <property type="match status" value="1"/>
</dbReference>
<dbReference type="Pfam" id="PF02089">
    <property type="entry name" value="Palm_thioest"/>
    <property type="match status" value="1"/>
</dbReference>
<comment type="caution">
    <text evidence="2">The sequence shown here is derived from an EMBL/GenBank/DDBJ whole genome shotgun (WGS) entry which is preliminary data.</text>
</comment>
<name>A0ABP9E1J4_9PSEU</name>
<protein>
    <submittedName>
        <fullName evidence="2">Alpha/beta fold hydrolase</fullName>
    </submittedName>
</protein>
<proteinExistence type="predicted"/>
<dbReference type="GO" id="GO:0016787">
    <property type="term" value="F:hydrolase activity"/>
    <property type="evidence" value="ECO:0007669"/>
    <property type="project" value="UniProtKB-KW"/>
</dbReference>
<feature type="region of interest" description="Disordered" evidence="1">
    <location>
        <begin position="1"/>
        <end position="21"/>
    </location>
</feature>
<accession>A0ABP9E1J4</accession>
<evidence type="ECO:0000256" key="1">
    <source>
        <dbReference type="SAM" id="MobiDB-lite"/>
    </source>
</evidence>
<dbReference type="Gene3D" id="3.40.50.1820">
    <property type="entry name" value="alpha/beta hydrolase"/>
    <property type="match status" value="1"/>
</dbReference>